<protein>
    <submittedName>
        <fullName evidence="4">Uncharacterized protein DUF4124</fullName>
    </submittedName>
</protein>
<feature type="signal peptide" evidence="2">
    <location>
        <begin position="1"/>
        <end position="18"/>
    </location>
</feature>
<dbReference type="EMBL" id="SOQX01000001">
    <property type="protein sequence ID" value="TDY03848.1"/>
    <property type="molecule type" value="Genomic_DNA"/>
</dbReference>
<evidence type="ECO:0000313" key="4">
    <source>
        <dbReference type="EMBL" id="TDY03848.1"/>
    </source>
</evidence>
<accession>A0A4R8ITA4</accession>
<evidence type="ECO:0000259" key="3">
    <source>
        <dbReference type="Pfam" id="PF13511"/>
    </source>
</evidence>
<feature type="region of interest" description="Disordered" evidence="1">
    <location>
        <begin position="167"/>
        <end position="192"/>
    </location>
</feature>
<evidence type="ECO:0000313" key="5">
    <source>
        <dbReference type="Proteomes" id="UP000294914"/>
    </source>
</evidence>
<comment type="caution">
    <text evidence="4">The sequence shown here is derived from an EMBL/GenBank/DDBJ whole genome shotgun (WGS) entry which is preliminary data.</text>
</comment>
<dbReference type="Pfam" id="PF13511">
    <property type="entry name" value="DUF4124"/>
    <property type="match status" value="1"/>
</dbReference>
<proteinExistence type="predicted"/>
<evidence type="ECO:0000256" key="1">
    <source>
        <dbReference type="SAM" id="MobiDB-lite"/>
    </source>
</evidence>
<evidence type="ECO:0000256" key="2">
    <source>
        <dbReference type="SAM" id="SignalP"/>
    </source>
</evidence>
<dbReference type="OrthoDB" id="7062774at2"/>
<feature type="chain" id="PRO_5020660150" evidence="2">
    <location>
        <begin position="19"/>
        <end position="192"/>
    </location>
</feature>
<reference evidence="4 5" key="1">
    <citation type="submission" date="2019-03" db="EMBL/GenBank/DDBJ databases">
        <title>Genomic Encyclopedia of Type Strains, Phase IV (KMG-IV): sequencing the most valuable type-strain genomes for metagenomic binning, comparative biology and taxonomic classification.</title>
        <authorList>
            <person name="Goeker M."/>
        </authorList>
    </citation>
    <scope>NUCLEOTIDE SEQUENCE [LARGE SCALE GENOMIC DNA]</scope>
    <source>
        <strain evidence="4 5">DSM 16326</strain>
    </source>
</reference>
<dbReference type="Gene3D" id="2.60.40.10">
    <property type="entry name" value="Immunoglobulins"/>
    <property type="match status" value="1"/>
</dbReference>
<gene>
    <name evidence="4" type="ORF">EDC23_0219</name>
</gene>
<keyword evidence="2" id="KW-0732">Signal</keyword>
<feature type="compositionally biased region" description="Pro residues" evidence="1">
    <location>
        <begin position="171"/>
        <end position="192"/>
    </location>
</feature>
<dbReference type="InterPro" id="IPR013783">
    <property type="entry name" value="Ig-like_fold"/>
</dbReference>
<feature type="region of interest" description="Disordered" evidence="1">
    <location>
        <begin position="31"/>
        <end position="76"/>
    </location>
</feature>
<feature type="domain" description="DUF4124" evidence="3">
    <location>
        <begin position="9"/>
        <end position="70"/>
    </location>
</feature>
<dbReference type="InterPro" id="IPR025392">
    <property type="entry name" value="DUF4124"/>
</dbReference>
<name>A0A4R8ITA4_9GAMM</name>
<sequence length="192" mass="20687">MRNLCLMLLLVFALPVAADDKIYKKVNPDGSVEYSDQPSEGAEAMSPRGAPATRFEKSPDINFEPPTRRDREDTPPYEVAVTSPANDESIRNNAGNITLQGNVTPGLRSGHTLRWSLDGERLDEEGVAVSLSNVDRGTHTVKLEVVDGDGEVLASSSSVTFHLLRHSRIPPANPAPNMTPPKQPAIPSAPSP</sequence>
<organism evidence="4 5">
    <name type="scientific">Thiohalophilus thiocyanatoxydans</name>
    <dbReference type="NCBI Taxonomy" id="381308"/>
    <lineage>
        <taxon>Bacteria</taxon>
        <taxon>Pseudomonadati</taxon>
        <taxon>Pseudomonadota</taxon>
        <taxon>Gammaproteobacteria</taxon>
        <taxon>Thiohalomonadales</taxon>
        <taxon>Thiohalophilaceae</taxon>
        <taxon>Thiohalophilus</taxon>
    </lineage>
</organism>
<dbReference type="Proteomes" id="UP000294914">
    <property type="component" value="Unassembled WGS sequence"/>
</dbReference>
<dbReference type="AlphaFoldDB" id="A0A4R8ITA4"/>
<keyword evidence="5" id="KW-1185">Reference proteome</keyword>